<evidence type="ECO:0000313" key="3">
    <source>
        <dbReference type="EMBL" id="GGF39772.1"/>
    </source>
</evidence>
<evidence type="ECO:0000256" key="2">
    <source>
        <dbReference type="HAMAP-Rule" id="MF_00048"/>
    </source>
</evidence>
<protein>
    <recommendedName>
        <fullName evidence="2">UPF0102 protein GCM10007298_39360</fullName>
    </recommendedName>
</protein>
<dbReference type="InterPro" id="IPR003509">
    <property type="entry name" value="UPF0102_YraN-like"/>
</dbReference>
<evidence type="ECO:0000313" key="4">
    <source>
        <dbReference type="Proteomes" id="UP000632454"/>
    </source>
</evidence>
<dbReference type="NCBIfam" id="NF009154">
    <property type="entry name" value="PRK12497.3-3"/>
    <property type="match status" value="1"/>
</dbReference>
<dbReference type="Gene3D" id="3.40.1350.10">
    <property type="match status" value="1"/>
</dbReference>
<gene>
    <name evidence="3" type="ORF">GCM10007298_39360</name>
</gene>
<dbReference type="CDD" id="cd20736">
    <property type="entry name" value="PoNe_Nuclease"/>
    <property type="match status" value="1"/>
</dbReference>
<comment type="caution">
    <text evidence="3">The sequence shown here is derived from an EMBL/GenBank/DDBJ whole genome shotgun (WGS) entry which is preliminary data.</text>
</comment>
<dbReference type="NCBIfam" id="NF009150">
    <property type="entry name" value="PRK12497.1-3"/>
    <property type="match status" value="1"/>
</dbReference>
<dbReference type="InterPro" id="IPR011335">
    <property type="entry name" value="Restrct_endonuc-II-like"/>
</dbReference>
<keyword evidence="4" id="KW-1185">Reference proteome</keyword>
<dbReference type="HAMAP" id="MF_00048">
    <property type="entry name" value="UPF0102"/>
    <property type="match status" value="1"/>
</dbReference>
<organism evidence="3 4">
    <name type="scientific">Williamsia phyllosphaerae</name>
    <dbReference type="NCBI Taxonomy" id="885042"/>
    <lineage>
        <taxon>Bacteria</taxon>
        <taxon>Bacillati</taxon>
        <taxon>Actinomycetota</taxon>
        <taxon>Actinomycetes</taxon>
        <taxon>Mycobacteriales</taxon>
        <taxon>Nocardiaceae</taxon>
        <taxon>Williamsia</taxon>
    </lineage>
</organism>
<name>A0ABQ1V5E0_9NOCA</name>
<dbReference type="SUPFAM" id="SSF52980">
    <property type="entry name" value="Restriction endonuclease-like"/>
    <property type="match status" value="1"/>
</dbReference>
<dbReference type="EMBL" id="BMCS01000003">
    <property type="protein sequence ID" value="GGF39772.1"/>
    <property type="molecule type" value="Genomic_DNA"/>
</dbReference>
<dbReference type="PANTHER" id="PTHR34039:SF1">
    <property type="entry name" value="UPF0102 PROTEIN YRAN"/>
    <property type="match status" value="1"/>
</dbReference>
<reference evidence="4" key="1">
    <citation type="journal article" date="2019" name="Int. J. Syst. Evol. Microbiol.">
        <title>The Global Catalogue of Microorganisms (GCM) 10K type strain sequencing project: providing services to taxonomists for standard genome sequencing and annotation.</title>
        <authorList>
            <consortium name="The Broad Institute Genomics Platform"/>
            <consortium name="The Broad Institute Genome Sequencing Center for Infectious Disease"/>
            <person name="Wu L."/>
            <person name="Ma J."/>
        </authorList>
    </citation>
    <scope>NUCLEOTIDE SEQUENCE [LARGE SCALE GENOMIC DNA]</scope>
    <source>
        <strain evidence="4">CCM 7855</strain>
    </source>
</reference>
<sequence>MATAKRGRNRRQVIGQRGEDVAVEYLSGAGWSVLDRNWRCRYGEIDVIAVDGTDLVIVEVKTRTGSLYADPAEAVTYEKYRRLRRLAGLWLADQERGWPVIRFDVIAVQIDSAGTPGIRHLRGVF</sequence>
<comment type="similarity">
    <text evidence="1 2">Belongs to the UPF0102 family.</text>
</comment>
<dbReference type="Proteomes" id="UP000632454">
    <property type="component" value="Unassembled WGS sequence"/>
</dbReference>
<proteinExistence type="inferred from homology"/>
<dbReference type="RefSeq" id="WP_188492146.1">
    <property type="nucleotide sequence ID" value="NZ_BMCS01000003.1"/>
</dbReference>
<evidence type="ECO:0000256" key="1">
    <source>
        <dbReference type="ARBA" id="ARBA00006738"/>
    </source>
</evidence>
<dbReference type="NCBIfam" id="TIGR00252">
    <property type="entry name" value="YraN family protein"/>
    <property type="match status" value="1"/>
</dbReference>
<dbReference type="Pfam" id="PF02021">
    <property type="entry name" value="UPF0102"/>
    <property type="match status" value="1"/>
</dbReference>
<accession>A0ABQ1V5E0</accession>
<dbReference type="PANTHER" id="PTHR34039">
    <property type="entry name" value="UPF0102 PROTEIN YRAN"/>
    <property type="match status" value="1"/>
</dbReference>
<dbReference type="InterPro" id="IPR011856">
    <property type="entry name" value="tRNA_endonuc-like_dom_sf"/>
</dbReference>